<dbReference type="AlphaFoldDB" id="A0A5E4N3T0"/>
<dbReference type="PANTHER" id="PTHR31511">
    <property type="entry name" value="PROTEIN CBG23764"/>
    <property type="match status" value="1"/>
</dbReference>
<dbReference type="Proteomes" id="UP000325440">
    <property type="component" value="Unassembled WGS sequence"/>
</dbReference>
<accession>A0A5E4N3T0</accession>
<sequence>MPPLPDRQTKIYEKAIDDDKLLMKLDMDLCKGMKRKHKITVAKAKRARMDLVNSSGICRNRFFFLSSFIQLPVSIQNKKAVINSKNTDEKCFKWAILAKNITEDHSYRVSKKYIEYANKYDFNGLTYPTPLSDIKKFEKNNLIV</sequence>
<dbReference type="PANTHER" id="PTHR31511:SF12">
    <property type="entry name" value="RHO TERMINATION FACTOR N-TERMINAL DOMAIN-CONTAINING PROTEIN"/>
    <property type="match status" value="1"/>
</dbReference>
<reference evidence="1 2" key="1">
    <citation type="submission" date="2019-08" db="EMBL/GenBank/DDBJ databases">
        <authorList>
            <person name="Alioto T."/>
            <person name="Alioto T."/>
            <person name="Gomez Garrido J."/>
        </authorList>
    </citation>
    <scope>NUCLEOTIDE SEQUENCE [LARGE SCALE GENOMIC DNA]</scope>
</reference>
<dbReference type="OrthoDB" id="6628454at2759"/>
<keyword evidence="2" id="KW-1185">Reference proteome</keyword>
<dbReference type="EMBL" id="CABPRJ010001474">
    <property type="protein sequence ID" value="VVC38467.1"/>
    <property type="molecule type" value="Genomic_DNA"/>
</dbReference>
<name>A0A5E4N3T0_9HEMI</name>
<evidence type="ECO:0000313" key="1">
    <source>
        <dbReference type="EMBL" id="VVC38467.1"/>
    </source>
</evidence>
<gene>
    <name evidence="1" type="ORF">CINCED_3A024909</name>
</gene>
<evidence type="ECO:0000313" key="2">
    <source>
        <dbReference type="Proteomes" id="UP000325440"/>
    </source>
</evidence>
<protein>
    <submittedName>
        <fullName evidence="1">Uncharacterized protein</fullName>
    </submittedName>
</protein>
<organism evidence="1 2">
    <name type="scientific">Cinara cedri</name>
    <dbReference type="NCBI Taxonomy" id="506608"/>
    <lineage>
        <taxon>Eukaryota</taxon>
        <taxon>Metazoa</taxon>
        <taxon>Ecdysozoa</taxon>
        <taxon>Arthropoda</taxon>
        <taxon>Hexapoda</taxon>
        <taxon>Insecta</taxon>
        <taxon>Pterygota</taxon>
        <taxon>Neoptera</taxon>
        <taxon>Paraneoptera</taxon>
        <taxon>Hemiptera</taxon>
        <taxon>Sternorrhyncha</taxon>
        <taxon>Aphidomorpha</taxon>
        <taxon>Aphidoidea</taxon>
        <taxon>Aphididae</taxon>
        <taxon>Lachninae</taxon>
        <taxon>Cinara</taxon>
    </lineage>
</organism>
<feature type="non-terminal residue" evidence="1">
    <location>
        <position position="144"/>
    </location>
</feature>
<proteinExistence type="predicted"/>